<feature type="compositionally biased region" description="Basic and acidic residues" evidence="2">
    <location>
        <begin position="724"/>
        <end position="734"/>
    </location>
</feature>
<feature type="compositionally biased region" description="Basic and acidic residues" evidence="2">
    <location>
        <begin position="408"/>
        <end position="426"/>
    </location>
</feature>
<reference evidence="3" key="1">
    <citation type="submission" date="2021-08" db="EMBL/GenBank/DDBJ databases">
        <authorList>
            <person name="Misof B."/>
            <person name="Oliver O."/>
            <person name="Podsiadlowski L."/>
            <person name="Donath A."/>
            <person name="Peters R."/>
            <person name="Mayer C."/>
            <person name="Rust J."/>
            <person name="Gunkel S."/>
            <person name="Lesny P."/>
            <person name="Martin S."/>
            <person name="Oeyen J.P."/>
            <person name="Petersen M."/>
            <person name="Panagiotis P."/>
            <person name="Wilbrandt J."/>
            <person name="Tanja T."/>
        </authorList>
    </citation>
    <scope>NUCLEOTIDE SEQUENCE</scope>
    <source>
        <strain evidence="3">GBR_01_08_01A</strain>
        <tissue evidence="3">Thorax + abdomen</tissue>
    </source>
</reference>
<feature type="compositionally biased region" description="Basic and acidic residues" evidence="2">
    <location>
        <begin position="231"/>
        <end position="251"/>
    </location>
</feature>
<keyword evidence="1" id="KW-0175">Coiled coil</keyword>
<reference evidence="3" key="2">
    <citation type="journal article" date="2023" name="Commun. Biol.">
        <title>Intrasexual cuticular hydrocarbon dimorphism in a wasp sheds light on hydrocarbon biosynthesis genes in Hymenoptera.</title>
        <authorList>
            <person name="Moris V.C."/>
            <person name="Podsiadlowski L."/>
            <person name="Martin S."/>
            <person name="Oeyen J.P."/>
            <person name="Donath A."/>
            <person name="Petersen M."/>
            <person name="Wilbrandt J."/>
            <person name="Misof B."/>
            <person name="Liedtke D."/>
            <person name="Thamm M."/>
            <person name="Scheiner R."/>
            <person name="Schmitt T."/>
            <person name="Niehuis O."/>
        </authorList>
    </citation>
    <scope>NUCLEOTIDE SEQUENCE</scope>
    <source>
        <strain evidence="3">GBR_01_08_01A</strain>
    </source>
</reference>
<evidence type="ECO:0000313" key="3">
    <source>
        <dbReference type="EMBL" id="KAK2587357.1"/>
    </source>
</evidence>
<protein>
    <submittedName>
        <fullName evidence="3">Uncharacterized protein</fullName>
    </submittedName>
</protein>
<feature type="compositionally biased region" description="Basic and acidic residues" evidence="2">
    <location>
        <begin position="581"/>
        <end position="600"/>
    </location>
</feature>
<comment type="caution">
    <text evidence="3">The sequence shown here is derived from an EMBL/GenBank/DDBJ whole genome shotgun (WGS) entry which is preliminary data.</text>
</comment>
<organism evidence="3 4">
    <name type="scientific">Odynerus spinipes</name>
    <dbReference type="NCBI Taxonomy" id="1348599"/>
    <lineage>
        <taxon>Eukaryota</taxon>
        <taxon>Metazoa</taxon>
        <taxon>Ecdysozoa</taxon>
        <taxon>Arthropoda</taxon>
        <taxon>Hexapoda</taxon>
        <taxon>Insecta</taxon>
        <taxon>Pterygota</taxon>
        <taxon>Neoptera</taxon>
        <taxon>Endopterygota</taxon>
        <taxon>Hymenoptera</taxon>
        <taxon>Apocrita</taxon>
        <taxon>Aculeata</taxon>
        <taxon>Vespoidea</taxon>
        <taxon>Vespidae</taxon>
        <taxon>Eumeninae</taxon>
        <taxon>Odynerus</taxon>
    </lineage>
</organism>
<feature type="coiled-coil region" evidence="1">
    <location>
        <begin position="351"/>
        <end position="378"/>
    </location>
</feature>
<feature type="region of interest" description="Disordered" evidence="2">
    <location>
        <begin position="840"/>
        <end position="872"/>
    </location>
</feature>
<evidence type="ECO:0000256" key="1">
    <source>
        <dbReference type="SAM" id="Coils"/>
    </source>
</evidence>
<feature type="compositionally biased region" description="Low complexity" evidence="2">
    <location>
        <begin position="451"/>
        <end position="461"/>
    </location>
</feature>
<accession>A0AAD9VV80</accession>
<name>A0AAD9VV80_9HYME</name>
<feature type="region of interest" description="Disordered" evidence="2">
    <location>
        <begin position="724"/>
        <end position="800"/>
    </location>
</feature>
<feature type="compositionally biased region" description="Basic and acidic residues" evidence="2">
    <location>
        <begin position="645"/>
        <end position="655"/>
    </location>
</feature>
<feature type="region of interest" description="Disordered" evidence="2">
    <location>
        <begin position="209"/>
        <end position="251"/>
    </location>
</feature>
<keyword evidence="4" id="KW-1185">Reference proteome</keyword>
<feature type="compositionally biased region" description="Polar residues" evidence="2">
    <location>
        <begin position="740"/>
        <end position="749"/>
    </location>
</feature>
<sequence length="872" mass="99194">MCALTSAARSTMLRRSKAPISFTQNFFEPTAKRSFSTTSIQDAEDRGASKKGGFLSKLKNIFNKSDDSSHEVHDTIANRQSTLAQVVYLENKFSNRRISRTVETNQKGDVNQEFTALKDPKAKETAGKAETEVHDISNMNLKEDNWNSDFERFYDLKEYTNQMNGLKISNEFTENPCNNPDPRNQYHFPTRSKSLFGCGTFQRTMNNSHVDCTNKNNLVPRSTKPPIREPNMPEKREKKDDRKEKKDKKPIIRTHEQYVKTAKRFLKINIGQNTQYVSNLAMTRSPATYSSNMSISRRTLSSRLNVLFKEISTTEALSKPTKQTESVIKSSMSHDSPILTIEGNQAVTKVSRDAMKQVDRSTEEVDILEEAALNMDAEISAWQTLVDKSKPPPEKKVEQELIELQLDKVSIRPEPPEPKLDVEMVKPLDTGSKDEEELEDSSSIDRRSTRSSESSRASNFSETTKVDSRKYHTFVKILPNRSFSNSTTPPSQPTESESAQRSNVQNQQLSKTKVQSDQNAFARSTARESENPKEGTPNESKRSSLPADFQSVNRKHEGNAGNPTETLDGVKGARAISLNHSKQDEAQSRGKQELHDLRAKDDVVHSHHYSEYPYSNMNVAVHDEYPYACLDESYSGENKYAQSQQEKEQRHEKQNLAETDAIDTAKEEEGMEMNEAELEVTVDEDYVRIPGDPYPYSREHFNKWRLPRQKSLEDTILKTLDKQENEKTMSEDVGPKTSPILGSSTLTNIEDSKNPIQKEKQPIREMSYDSHAHEKSYHAIPSNNFENTTKSKNTYQTRKPNERKFYVSSLNQQIVPECLRRGVKASNERDEFSLGKLMEEFSGDGNSKKDDQKCRWTGHGFRVTSEGSGGRA</sequence>
<proteinExistence type="predicted"/>
<feature type="compositionally biased region" description="Polar residues" evidence="2">
    <location>
        <begin position="209"/>
        <end position="220"/>
    </location>
</feature>
<feature type="region of interest" description="Disordered" evidence="2">
    <location>
        <begin position="408"/>
        <end position="600"/>
    </location>
</feature>
<dbReference type="EMBL" id="JAIFRP010000007">
    <property type="protein sequence ID" value="KAK2587357.1"/>
    <property type="molecule type" value="Genomic_DNA"/>
</dbReference>
<feature type="compositionally biased region" description="Polar residues" evidence="2">
    <location>
        <begin position="481"/>
        <end position="522"/>
    </location>
</feature>
<feature type="compositionally biased region" description="Basic and acidic residues" evidence="2">
    <location>
        <begin position="750"/>
        <end position="777"/>
    </location>
</feature>
<feature type="compositionally biased region" description="Polar residues" evidence="2">
    <location>
        <begin position="781"/>
        <end position="798"/>
    </location>
</feature>
<dbReference type="Proteomes" id="UP001258017">
    <property type="component" value="Unassembled WGS sequence"/>
</dbReference>
<feature type="region of interest" description="Disordered" evidence="2">
    <location>
        <begin position="636"/>
        <end position="678"/>
    </location>
</feature>
<gene>
    <name evidence="3" type="ORF">KPH14_003074</name>
</gene>
<feature type="compositionally biased region" description="Acidic residues" evidence="2">
    <location>
        <begin position="669"/>
        <end position="678"/>
    </location>
</feature>
<evidence type="ECO:0000313" key="4">
    <source>
        <dbReference type="Proteomes" id="UP001258017"/>
    </source>
</evidence>
<dbReference type="AlphaFoldDB" id="A0AAD9VV80"/>
<evidence type="ECO:0000256" key="2">
    <source>
        <dbReference type="SAM" id="MobiDB-lite"/>
    </source>
</evidence>